<keyword evidence="2" id="KW-0328">Glycosyltransferase</keyword>
<evidence type="ECO:0000313" key="3">
    <source>
        <dbReference type="Proteomes" id="UP001461163"/>
    </source>
</evidence>
<feature type="domain" description="Glycosyl transferase family 1" evidence="1">
    <location>
        <begin position="189"/>
        <end position="318"/>
    </location>
</feature>
<protein>
    <submittedName>
        <fullName evidence="2">Glycosyltransferase</fullName>
        <ecNumber evidence="2">2.4.-.-</ecNumber>
    </submittedName>
</protein>
<gene>
    <name evidence="2" type="ORF">WNY77_12260</name>
</gene>
<dbReference type="EC" id="2.4.-.-" evidence="2"/>
<keyword evidence="3" id="KW-1185">Reference proteome</keyword>
<dbReference type="GO" id="GO:0016757">
    <property type="term" value="F:glycosyltransferase activity"/>
    <property type="evidence" value="ECO:0007669"/>
    <property type="project" value="UniProtKB-KW"/>
</dbReference>
<evidence type="ECO:0000313" key="2">
    <source>
        <dbReference type="EMBL" id="MEM5498173.1"/>
    </source>
</evidence>
<evidence type="ECO:0000259" key="1">
    <source>
        <dbReference type="Pfam" id="PF00534"/>
    </source>
</evidence>
<dbReference type="Gene3D" id="3.40.50.2000">
    <property type="entry name" value="Glycogen Phosphorylase B"/>
    <property type="match status" value="2"/>
</dbReference>
<dbReference type="PANTHER" id="PTHR12526">
    <property type="entry name" value="GLYCOSYLTRANSFERASE"/>
    <property type="match status" value="1"/>
</dbReference>
<comment type="caution">
    <text evidence="2">The sequence shown here is derived from an EMBL/GenBank/DDBJ whole genome shotgun (WGS) entry which is preliminary data.</text>
</comment>
<proteinExistence type="predicted"/>
<sequence length="392" mass="44478">MRSKKPVVVFIINSLGLGGAERALSNILYATPAREQYDIHVVLLDTEKENRMLPEFVTMHRLDSRRSLLRSIWLLTKKLNELKPNLCVSLLVRSNVANIVVSRLFNHRPAIICERMHLSSHLELQYTGVKRYLSKLLPRTLYRFANQALGVSTGVTDDLVAHFDMPRNRTMTIFNPYDHAQIQQDGKRQSEFIIERPYIMAVGRLTKSKNFSDLIIGYAHSTTEYDLVILGDGASHEREKLQELIYLQGLSEKVHLAGYAKNPFALMKNAEFYISASLNEGFPNAMLEAMVLGLPVVATNCPSGPAEILANDDTLHITNMHLAQYGILVPTLSASCITAAINEMSSPQTQQHYAAQSILRSKDFELQKIANEYWQNFDSFLSTERQKEYYKP</sequence>
<accession>A0ABU9SWA6</accession>
<dbReference type="CDD" id="cd03811">
    <property type="entry name" value="GT4_GT28_WabH-like"/>
    <property type="match status" value="1"/>
</dbReference>
<organism evidence="2 3">
    <name type="scientific">Paraglaciecola mesophila</name>
    <dbReference type="NCBI Taxonomy" id="197222"/>
    <lineage>
        <taxon>Bacteria</taxon>
        <taxon>Pseudomonadati</taxon>
        <taxon>Pseudomonadota</taxon>
        <taxon>Gammaproteobacteria</taxon>
        <taxon>Alteromonadales</taxon>
        <taxon>Alteromonadaceae</taxon>
        <taxon>Paraglaciecola</taxon>
    </lineage>
</organism>
<name>A0ABU9SWA6_9ALTE</name>
<reference evidence="2 3" key="1">
    <citation type="submission" date="2024-03" db="EMBL/GenBank/DDBJ databases">
        <title>Community enrichment and isolation of bacterial strains for fucoidan degradation.</title>
        <authorList>
            <person name="Sichert A."/>
        </authorList>
    </citation>
    <scope>NUCLEOTIDE SEQUENCE [LARGE SCALE GENOMIC DNA]</scope>
    <source>
        <strain evidence="2 3">AS12</strain>
    </source>
</reference>
<keyword evidence="2" id="KW-0808">Transferase</keyword>
<dbReference type="SUPFAM" id="SSF53756">
    <property type="entry name" value="UDP-Glycosyltransferase/glycogen phosphorylase"/>
    <property type="match status" value="1"/>
</dbReference>
<dbReference type="InterPro" id="IPR001296">
    <property type="entry name" value="Glyco_trans_1"/>
</dbReference>
<dbReference type="Proteomes" id="UP001461163">
    <property type="component" value="Unassembled WGS sequence"/>
</dbReference>
<dbReference type="RefSeq" id="WP_342881867.1">
    <property type="nucleotide sequence ID" value="NZ_JBBMQS010000006.1"/>
</dbReference>
<dbReference type="EMBL" id="JBBMQS010000006">
    <property type="protein sequence ID" value="MEM5498173.1"/>
    <property type="molecule type" value="Genomic_DNA"/>
</dbReference>
<dbReference type="Pfam" id="PF00534">
    <property type="entry name" value="Glycos_transf_1"/>
    <property type="match status" value="1"/>
</dbReference>